<dbReference type="VEuPathDB" id="TrichDB:TRFO_18294"/>
<gene>
    <name evidence="4" type="primary">TOPP1</name>
    <name evidence="4" type="ORF">TRFO_18294</name>
</gene>
<dbReference type="RefSeq" id="XP_068365145.1">
    <property type="nucleotide sequence ID" value="XM_068500093.1"/>
</dbReference>
<dbReference type="SMART" id="SM00156">
    <property type="entry name" value="PP2Ac"/>
    <property type="match status" value="1"/>
</dbReference>
<evidence type="ECO:0000259" key="3">
    <source>
        <dbReference type="PROSITE" id="PS00125"/>
    </source>
</evidence>
<dbReference type="Proteomes" id="UP000179807">
    <property type="component" value="Unassembled WGS sequence"/>
</dbReference>
<dbReference type="InterPro" id="IPR029052">
    <property type="entry name" value="Metallo-depent_PP-like"/>
</dbReference>
<dbReference type="GO" id="GO:0005737">
    <property type="term" value="C:cytoplasm"/>
    <property type="evidence" value="ECO:0007669"/>
    <property type="project" value="TreeGrafter"/>
</dbReference>
<accession>A0A1J4KL26</accession>
<dbReference type="GeneID" id="94834797"/>
<protein>
    <recommendedName>
        <fullName evidence="1">Serine/threonine-protein phosphatase</fullName>
        <ecNumber evidence="1">3.1.3.16</ecNumber>
    </recommendedName>
</protein>
<comment type="similarity">
    <text evidence="1">Belongs to the PPP phosphatase family.</text>
</comment>
<evidence type="ECO:0000313" key="5">
    <source>
        <dbReference type="Proteomes" id="UP000179807"/>
    </source>
</evidence>
<dbReference type="PRINTS" id="PR00114">
    <property type="entry name" value="STPHPHTASE"/>
</dbReference>
<name>A0A1J4KL26_9EUKA</name>
<keyword evidence="5" id="KW-1185">Reference proteome</keyword>
<dbReference type="Pfam" id="PF00149">
    <property type="entry name" value="Metallophos"/>
    <property type="match status" value="1"/>
</dbReference>
<comment type="catalytic activity">
    <reaction evidence="1">
        <text>O-phospho-L-threonyl-[protein] + H2O = L-threonyl-[protein] + phosphate</text>
        <dbReference type="Rhea" id="RHEA:47004"/>
        <dbReference type="Rhea" id="RHEA-COMP:11060"/>
        <dbReference type="Rhea" id="RHEA-COMP:11605"/>
        <dbReference type="ChEBI" id="CHEBI:15377"/>
        <dbReference type="ChEBI" id="CHEBI:30013"/>
        <dbReference type="ChEBI" id="CHEBI:43474"/>
        <dbReference type="ChEBI" id="CHEBI:61977"/>
        <dbReference type="EC" id="3.1.3.16"/>
    </reaction>
</comment>
<dbReference type="SUPFAM" id="SSF56300">
    <property type="entry name" value="Metallo-dependent phosphatases"/>
    <property type="match status" value="1"/>
</dbReference>
<proteinExistence type="inferred from homology"/>
<dbReference type="CDD" id="cd00144">
    <property type="entry name" value="MPP_PPP_family"/>
    <property type="match status" value="1"/>
</dbReference>
<dbReference type="InterPro" id="IPR004843">
    <property type="entry name" value="Calcineurin-like_PHP"/>
</dbReference>
<comment type="caution">
    <text evidence="4">The sequence shown here is derived from an EMBL/GenBank/DDBJ whole genome shotgun (WGS) entry which is preliminary data.</text>
</comment>
<reference evidence="4" key="1">
    <citation type="submission" date="2016-10" db="EMBL/GenBank/DDBJ databases">
        <authorList>
            <person name="Benchimol M."/>
            <person name="Almeida L.G."/>
            <person name="Vasconcelos A.T."/>
            <person name="Perreira-Neves A."/>
            <person name="Rosa I.A."/>
            <person name="Tasca T."/>
            <person name="Bogo M.R."/>
            <person name="de Souza W."/>
        </authorList>
    </citation>
    <scope>NUCLEOTIDE SEQUENCE [LARGE SCALE GENOMIC DNA]</scope>
    <source>
        <strain evidence="4">K</strain>
    </source>
</reference>
<dbReference type="InterPro" id="IPR050341">
    <property type="entry name" value="PP1_catalytic_subunit"/>
</dbReference>
<evidence type="ECO:0000313" key="4">
    <source>
        <dbReference type="EMBL" id="OHT12009.1"/>
    </source>
</evidence>
<dbReference type="PROSITE" id="PS00125">
    <property type="entry name" value="SER_THR_PHOSPHATASE"/>
    <property type="match status" value="1"/>
</dbReference>
<dbReference type="InterPro" id="IPR006186">
    <property type="entry name" value="Ser/Thr-sp_prot-phosphatase"/>
</dbReference>
<feature type="region of interest" description="Disordered" evidence="2">
    <location>
        <begin position="335"/>
        <end position="371"/>
    </location>
</feature>
<feature type="domain" description="Serine/threonine specific protein phosphatases" evidence="3">
    <location>
        <begin position="126"/>
        <end position="131"/>
    </location>
</feature>
<dbReference type="EMBL" id="MLAK01000573">
    <property type="protein sequence ID" value="OHT12009.1"/>
    <property type="molecule type" value="Genomic_DNA"/>
</dbReference>
<dbReference type="GO" id="GO:0004722">
    <property type="term" value="F:protein serine/threonine phosphatase activity"/>
    <property type="evidence" value="ECO:0007669"/>
    <property type="project" value="UniProtKB-EC"/>
</dbReference>
<organism evidence="4 5">
    <name type="scientific">Tritrichomonas foetus</name>
    <dbReference type="NCBI Taxonomy" id="1144522"/>
    <lineage>
        <taxon>Eukaryota</taxon>
        <taxon>Metamonada</taxon>
        <taxon>Parabasalia</taxon>
        <taxon>Tritrichomonadida</taxon>
        <taxon>Tritrichomonadidae</taxon>
        <taxon>Tritrichomonas</taxon>
    </lineage>
</organism>
<dbReference type="EC" id="3.1.3.16" evidence="1"/>
<dbReference type="PANTHER" id="PTHR11668:SF494">
    <property type="entry name" value="PROTEIN PHOSPHATASE, PUTATIVE-RELATED"/>
    <property type="match status" value="1"/>
</dbReference>
<sequence>MLSVTRSIFLSFKALMLKDCENIALMMKTLGVPTFDQSTISDLCKITISTLSQYPTLLKIEGPVIVVGDIHGSLIDLLRIFGTYGFPPETKYIFLGDYVDRGEFSIDVLVLLMSAFCTYPESVILLRGNHEFRSVCKNYGFRDEILDGNYNPDMFDLFNDVFAYMSLAAVVNNSIFCVHGGLSPKLNDLSDIERINKPILDFSNPLVEDLVWSDPSKIGACDFLPSTRRHGCIFGSVAVNSFYEKTGITAIIRGHSFIMEGAEMYPHLNILSVYSSSSYDSQIPNYCAIITIDEESNITPEILEATPKMAKEEVRMNFNPTGVAVKKTSSFSRIPFQPTHRQSSGTIFLPKASPHRHNSSKGSLPSLKFHF</sequence>
<keyword evidence="1" id="KW-0378">Hydrolase</keyword>
<evidence type="ECO:0000256" key="1">
    <source>
        <dbReference type="RuleBase" id="RU004273"/>
    </source>
</evidence>
<dbReference type="Gene3D" id="3.60.21.10">
    <property type="match status" value="1"/>
</dbReference>
<dbReference type="AlphaFoldDB" id="A0A1J4KL26"/>
<dbReference type="GO" id="GO:0005634">
    <property type="term" value="C:nucleus"/>
    <property type="evidence" value="ECO:0007669"/>
    <property type="project" value="TreeGrafter"/>
</dbReference>
<evidence type="ECO:0000256" key="2">
    <source>
        <dbReference type="SAM" id="MobiDB-lite"/>
    </source>
</evidence>
<dbReference type="PANTHER" id="PTHR11668">
    <property type="entry name" value="SERINE/THREONINE PROTEIN PHOSPHATASE"/>
    <property type="match status" value="1"/>
</dbReference>